<dbReference type="PANTHER" id="PTHR36649">
    <property type="entry name" value="UBIQUITIN-LIKE DOMAIN-CONTAINING PROTEIN"/>
    <property type="match status" value="1"/>
</dbReference>
<protein>
    <submittedName>
        <fullName evidence="1">Uncharacterized protein</fullName>
    </submittedName>
</protein>
<dbReference type="EMBL" id="CAJOBD010026761">
    <property type="protein sequence ID" value="CAF4269069.1"/>
    <property type="molecule type" value="Genomic_DNA"/>
</dbReference>
<dbReference type="PANTHER" id="PTHR36649:SF28">
    <property type="entry name" value="UBIQUITIN-LIKE DOMAIN-CONTAINING PROTEIN"/>
    <property type="match status" value="1"/>
</dbReference>
<accession>A0A820FWD3</accession>
<gene>
    <name evidence="1" type="ORF">JBS370_LOCUS39361</name>
</gene>
<sequence>MPTEDKRGGFPYYLLIGWYPHTLKVVDKYPEDKLWLGSNNVDGEWSVAFHGTHEGAVK</sequence>
<reference evidence="1" key="1">
    <citation type="submission" date="2021-02" db="EMBL/GenBank/DDBJ databases">
        <authorList>
            <person name="Nowell W R."/>
        </authorList>
    </citation>
    <scope>NUCLEOTIDE SEQUENCE</scope>
</reference>
<comment type="caution">
    <text evidence="1">The sequence shown here is derived from an EMBL/GenBank/DDBJ whole genome shotgun (WGS) entry which is preliminary data.</text>
</comment>
<dbReference type="Proteomes" id="UP000663836">
    <property type="component" value="Unassembled WGS sequence"/>
</dbReference>
<proteinExistence type="predicted"/>
<name>A0A820FWD3_9BILA</name>
<evidence type="ECO:0000313" key="1">
    <source>
        <dbReference type="EMBL" id="CAF4269069.1"/>
    </source>
</evidence>
<organism evidence="1 2">
    <name type="scientific">Rotaria sordida</name>
    <dbReference type="NCBI Taxonomy" id="392033"/>
    <lineage>
        <taxon>Eukaryota</taxon>
        <taxon>Metazoa</taxon>
        <taxon>Spiralia</taxon>
        <taxon>Gnathifera</taxon>
        <taxon>Rotifera</taxon>
        <taxon>Eurotatoria</taxon>
        <taxon>Bdelloidea</taxon>
        <taxon>Philodinida</taxon>
        <taxon>Philodinidae</taxon>
        <taxon>Rotaria</taxon>
    </lineage>
</organism>
<evidence type="ECO:0000313" key="2">
    <source>
        <dbReference type="Proteomes" id="UP000663836"/>
    </source>
</evidence>
<feature type="non-terminal residue" evidence="1">
    <location>
        <position position="58"/>
    </location>
</feature>
<dbReference type="AlphaFoldDB" id="A0A820FWD3"/>